<dbReference type="Gene3D" id="3.90.550.10">
    <property type="entry name" value="Spore Coat Polysaccharide Biosynthesis Protein SpsA, Chain A"/>
    <property type="match status" value="1"/>
</dbReference>
<dbReference type="Pfam" id="PF00535">
    <property type="entry name" value="Glycos_transf_2"/>
    <property type="match status" value="1"/>
</dbReference>
<dbReference type="HOGENOM" id="CLU_023845_4_1_2"/>
<gene>
    <name evidence="6" type="ordered locus">MSWAN_1522</name>
</gene>
<dbReference type="eggNOG" id="arCOG01383">
    <property type="taxonomic scope" value="Archaea"/>
</dbReference>
<organism evidence="6 7">
    <name type="scientific">Methanobacterium paludis (strain DSM 25820 / JCM 18151 / SWAN1)</name>
    <dbReference type="NCBI Taxonomy" id="868131"/>
    <lineage>
        <taxon>Archaea</taxon>
        <taxon>Methanobacteriati</taxon>
        <taxon>Methanobacteriota</taxon>
        <taxon>Methanomada group</taxon>
        <taxon>Methanobacteria</taxon>
        <taxon>Methanobacteriales</taxon>
        <taxon>Methanobacteriaceae</taxon>
        <taxon>Methanobacterium</taxon>
    </lineage>
</organism>
<keyword evidence="3 6" id="KW-0808">Transferase</keyword>
<dbReference type="OrthoDB" id="46222at2157"/>
<evidence type="ECO:0000256" key="4">
    <source>
        <dbReference type="SAM" id="Phobius"/>
    </source>
</evidence>
<dbReference type="KEGG" id="mew:MSWAN_1522"/>
<keyword evidence="2" id="KW-0328">Glycosyltransferase</keyword>
<dbReference type="AlphaFoldDB" id="F6D8A2"/>
<dbReference type="PANTHER" id="PTHR43179:SF12">
    <property type="entry name" value="GALACTOFURANOSYLTRANSFERASE GLFT2"/>
    <property type="match status" value="1"/>
</dbReference>
<sequence>MDNPKVSIIILNWNGWKDTIECLESVYQINYSNYDIILVDNHSKDKSIRQIKNYAEGKIKVKSKFFDYNSKNKPIKIIEYSKEESLKTDEPQSKDLNSCTKLILIKNEKNYGFAEGNNIGMRYALKNLNPTYILLLNNDTVVDKEFLGELSNTGEIDKNIGVMGPKICYYNKPNKLWSVGRKIEWWSGYLGFINSKFVKEVDWVSGCALFIRSSLIKKIGLLDSKLFFGWEDIDYCIRTTRSGLKVIYNPNSVIKHKISKSREKLYKNKLLTHYNRIKNRFFFLKVLRKYSLLYQSISQFIIFFLVYLPLIGLIMPLYSSFSKILK</sequence>
<dbReference type="InterPro" id="IPR001173">
    <property type="entry name" value="Glyco_trans_2-like"/>
</dbReference>
<protein>
    <submittedName>
        <fullName evidence="6">Glycosyl transferase family 2</fullName>
    </submittedName>
</protein>
<dbReference type="GeneID" id="10669029"/>
<feature type="transmembrane region" description="Helical" evidence="4">
    <location>
        <begin position="297"/>
        <end position="318"/>
    </location>
</feature>
<keyword evidence="4" id="KW-1133">Transmembrane helix</keyword>
<dbReference type="GO" id="GO:0016757">
    <property type="term" value="F:glycosyltransferase activity"/>
    <property type="evidence" value="ECO:0007669"/>
    <property type="project" value="UniProtKB-KW"/>
</dbReference>
<evidence type="ECO:0000313" key="7">
    <source>
        <dbReference type="Proteomes" id="UP000009231"/>
    </source>
</evidence>
<name>F6D8A2_METPW</name>
<dbReference type="InterPro" id="IPR029044">
    <property type="entry name" value="Nucleotide-diphossugar_trans"/>
</dbReference>
<comment type="similarity">
    <text evidence="1">Belongs to the glycosyltransferase 2 family.</text>
</comment>
<feature type="domain" description="Glycosyltransferase 2-like" evidence="5">
    <location>
        <begin position="7"/>
        <end position="66"/>
    </location>
</feature>
<dbReference type="STRING" id="868131.MSWAN_1522"/>
<evidence type="ECO:0000256" key="2">
    <source>
        <dbReference type="ARBA" id="ARBA00022676"/>
    </source>
</evidence>
<evidence type="ECO:0000259" key="5">
    <source>
        <dbReference type="Pfam" id="PF00535"/>
    </source>
</evidence>
<dbReference type="EMBL" id="CP002772">
    <property type="protein sequence ID" value="AEG18536.1"/>
    <property type="molecule type" value="Genomic_DNA"/>
</dbReference>
<reference evidence="6 7" key="1">
    <citation type="journal article" date="2014" name="Int. J. Syst. Evol. Microbiol.">
        <title>Methanobacterium paludis sp. nov. and a novel strain of Methanobacterium lacus isolated from northern peatlands.</title>
        <authorList>
            <person name="Cadillo-Quiroz H."/>
            <person name="Brauer S.L."/>
            <person name="Goodson N."/>
            <person name="Yavitt J.B."/>
            <person name="Zinder S.H."/>
        </authorList>
    </citation>
    <scope>NUCLEOTIDE SEQUENCE [LARGE SCALE GENOMIC DNA]</scope>
    <source>
        <strain evidence="7">DSM 25820 / JCM 18151 / SWAN1</strain>
    </source>
</reference>
<dbReference type="RefSeq" id="WP_013826035.1">
    <property type="nucleotide sequence ID" value="NC_015574.1"/>
</dbReference>
<evidence type="ECO:0000313" key="6">
    <source>
        <dbReference type="EMBL" id="AEG18536.1"/>
    </source>
</evidence>
<evidence type="ECO:0000256" key="3">
    <source>
        <dbReference type="ARBA" id="ARBA00022679"/>
    </source>
</evidence>
<dbReference type="Pfam" id="PF13641">
    <property type="entry name" value="Glyco_tranf_2_3"/>
    <property type="match status" value="1"/>
</dbReference>
<accession>F6D8A2</accession>
<dbReference type="Proteomes" id="UP000009231">
    <property type="component" value="Chromosome"/>
</dbReference>
<dbReference type="CDD" id="cd04186">
    <property type="entry name" value="GT_2_like_c"/>
    <property type="match status" value="1"/>
</dbReference>
<proteinExistence type="inferred from homology"/>
<keyword evidence="4" id="KW-0472">Membrane</keyword>
<dbReference type="PANTHER" id="PTHR43179">
    <property type="entry name" value="RHAMNOSYLTRANSFERASE WBBL"/>
    <property type="match status" value="1"/>
</dbReference>
<evidence type="ECO:0000256" key="1">
    <source>
        <dbReference type="ARBA" id="ARBA00006739"/>
    </source>
</evidence>
<keyword evidence="7" id="KW-1185">Reference proteome</keyword>
<dbReference type="SUPFAM" id="SSF53448">
    <property type="entry name" value="Nucleotide-diphospho-sugar transferases"/>
    <property type="match status" value="1"/>
</dbReference>
<keyword evidence="4" id="KW-0812">Transmembrane</keyword>